<dbReference type="Gene3D" id="3.40.50.720">
    <property type="entry name" value="NAD(P)-binding Rossmann-like Domain"/>
    <property type="match status" value="1"/>
</dbReference>
<dbReference type="Gene3D" id="3.40.50.300">
    <property type="entry name" value="P-loop containing nucleotide triphosphate hydrolases"/>
    <property type="match status" value="1"/>
</dbReference>
<reference evidence="1 2" key="1">
    <citation type="submission" date="2019-06" db="EMBL/GenBank/DDBJ databases">
        <title>Cerasibacillus sp. nov., isolated from maize field.</title>
        <authorList>
            <person name="Lin S.-Y."/>
            <person name="Tsai C.-F."/>
            <person name="Young C.-C."/>
        </authorList>
    </citation>
    <scope>NUCLEOTIDE SEQUENCE [LARGE SCALE GENOMIC DNA]</scope>
    <source>
        <strain evidence="1 2">CC-CFT480</strain>
    </source>
</reference>
<dbReference type="RefSeq" id="WP_147666819.1">
    <property type="nucleotide sequence ID" value="NZ_VDUW01000004.1"/>
</dbReference>
<dbReference type="InterPro" id="IPR027417">
    <property type="entry name" value="P-loop_NTPase"/>
</dbReference>
<sequence length="447" mass="49844">MEKKKIIIIGAAGRDFHNFNTYYRNKKEFEVVAFTAAQIPDIDGRKYPNELAGELYPEGIPIYAQEQLPALIKKLDVDECVFAYSDVHYEEVMSVSAIVNAAGADFTLLGPKNTMLKSNKPVISVCAVRTGTGKSQTSRKIIETLLEKGLKVVAIRHPMPYGDLVAQRVQRFATVDDLKKHKCTIEEMEEYEPHVERGNIVYAGVDYEDILKEAENDPDGCDVILWDGGNNDFSFYEPDLAITVLDPHRPGHELKYYPGEVSLRTTDVSIINKIDSADKESIQIVENNIKQANPESTIIKAESKITVDNPEIVKNKRVLVVEDGPTLTHGEMKLGAGTVAAERLGAKELVDPRPFTVGTLTDTFKKYTHIENVLPAMGYGEQQLKDLEETINKIDCDAVIIGTPIDLSRVININKPCTRVHYDLEEVGSPDLKGILNDFMVEHKLGK</sequence>
<organism evidence="1 2">
    <name type="scientific">Cerasibacillus terrae</name>
    <dbReference type="NCBI Taxonomy" id="2498845"/>
    <lineage>
        <taxon>Bacteria</taxon>
        <taxon>Bacillati</taxon>
        <taxon>Bacillota</taxon>
        <taxon>Bacilli</taxon>
        <taxon>Bacillales</taxon>
        <taxon>Bacillaceae</taxon>
        <taxon>Cerasibacillus</taxon>
    </lineage>
</organism>
<proteinExistence type="predicted"/>
<gene>
    <name evidence="1" type="ORF">FHP05_07855</name>
</gene>
<dbReference type="EMBL" id="VDUW01000004">
    <property type="protein sequence ID" value="TXL65043.1"/>
    <property type="molecule type" value="Genomic_DNA"/>
</dbReference>
<evidence type="ECO:0000313" key="1">
    <source>
        <dbReference type="EMBL" id="TXL65043.1"/>
    </source>
</evidence>
<comment type="caution">
    <text evidence="1">The sequence shown here is derived from an EMBL/GenBank/DDBJ whole genome shotgun (WGS) entry which is preliminary data.</text>
</comment>
<dbReference type="OrthoDB" id="9763469at2"/>
<protein>
    <submittedName>
        <fullName evidence="1">GTPase</fullName>
    </submittedName>
</protein>
<evidence type="ECO:0000313" key="2">
    <source>
        <dbReference type="Proteomes" id="UP000321574"/>
    </source>
</evidence>
<dbReference type="Proteomes" id="UP000321574">
    <property type="component" value="Unassembled WGS sequence"/>
</dbReference>
<dbReference type="AlphaFoldDB" id="A0A5C8NV87"/>
<name>A0A5C8NV87_9BACI</name>
<accession>A0A5C8NV87</accession>
<dbReference type="InterPro" id="IPR053199">
    <property type="entry name" value="cDPG_synthetase-like"/>
</dbReference>
<dbReference type="SUPFAM" id="SSF52540">
    <property type="entry name" value="P-loop containing nucleoside triphosphate hydrolases"/>
    <property type="match status" value="1"/>
</dbReference>
<dbReference type="PANTHER" id="PTHR42869:SF1">
    <property type="entry name" value="SLL0572 PROTEIN"/>
    <property type="match status" value="1"/>
</dbReference>
<keyword evidence="2" id="KW-1185">Reference proteome</keyword>
<dbReference type="PANTHER" id="PTHR42869">
    <property type="entry name" value="SLL0572 PROTEIN"/>
    <property type="match status" value="1"/>
</dbReference>